<name>A0A9Q1QH12_9CARY</name>
<organism evidence="1 2">
    <name type="scientific">Carnegiea gigantea</name>
    <dbReference type="NCBI Taxonomy" id="171969"/>
    <lineage>
        <taxon>Eukaryota</taxon>
        <taxon>Viridiplantae</taxon>
        <taxon>Streptophyta</taxon>
        <taxon>Embryophyta</taxon>
        <taxon>Tracheophyta</taxon>
        <taxon>Spermatophyta</taxon>
        <taxon>Magnoliopsida</taxon>
        <taxon>eudicotyledons</taxon>
        <taxon>Gunneridae</taxon>
        <taxon>Pentapetalae</taxon>
        <taxon>Caryophyllales</taxon>
        <taxon>Cactineae</taxon>
        <taxon>Cactaceae</taxon>
        <taxon>Cactoideae</taxon>
        <taxon>Echinocereeae</taxon>
        <taxon>Carnegiea</taxon>
    </lineage>
</organism>
<gene>
    <name evidence="1" type="ORF">Cgig2_034126</name>
</gene>
<dbReference type="EMBL" id="JAKOGI010000151">
    <property type="protein sequence ID" value="KAJ8441867.1"/>
    <property type="molecule type" value="Genomic_DNA"/>
</dbReference>
<evidence type="ECO:0000313" key="1">
    <source>
        <dbReference type="EMBL" id="KAJ8441867.1"/>
    </source>
</evidence>
<keyword evidence="2" id="KW-1185">Reference proteome</keyword>
<comment type="caution">
    <text evidence="1">The sequence shown here is derived from an EMBL/GenBank/DDBJ whole genome shotgun (WGS) entry which is preliminary data.</text>
</comment>
<dbReference type="Proteomes" id="UP001153076">
    <property type="component" value="Unassembled WGS sequence"/>
</dbReference>
<reference evidence="1" key="1">
    <citation type="submission" date="2022-04" db="EMBL/GenBank/DDBJ databases">
        <title>Carnegiea gigantea Genome sequencing and assembly v2.</title>
        <authorList>
            <person name="Copetti D."/>
            <person name="Sanderson M.J."/>
            <person name="Burquez A."/>
            <person name="Wojciechowski M.F."/>
        </authorList>
    </citation>
    <scope>NUCLEOTIDE SEQUENCE</scope>
    <source>
        <strain evidence="1">SGP5-SGP5p</strain>
        <tissue evidence="1">Aerial part</tissue>
    </source>
</reference>
<evidence type="ECO:0000313" key="2">
    <source>
        <dbReference type="Proteomes" id="UP001153076"/>
    </source>
</evidence>
<dbReference type="AlphaFoldDB" id="A0A9Q1QH12"/>
<protein>
    <submittedName>
        <fullName evidence="1">Uncharacterized protein</fullName>
    </submittedName>
</protein>
<sequence length="182" mass="20510">MQLGPRHCSPHRRPNLQLTPALHPPLRLHQLPSLHGCQRGTTTILGPFPTATPSAAEVVSTIRNMFECANVIAVKMGAEIFLECQRKIVSQKGLAKHVKLCPTSPKSTPPPSLVDHILTLDECIYELQETADKLEYIMVRHISMPDGIDHNQAALDNRLTRLQNLLTRQFFDSKRVFKYKES</sequence>
<accession>A0A9Q1QH12</accession>
<proteinExistence type="predicted"/>